<dbReference type="Proteomes" id="UP000070133">
    <property type="component" value="Unassembled WGS sequence"/>
</dbReference>
<keyword evidence="2" id="KW-1185">Reference proteome</keyword>
<organism evidence="1 2">
    <name type="scientific">Pseudocercospora eumusae</name>
    <dbReference type="NCBI Taxonomy" id="321146"/>
    <lineage>
        <taxon>Eukaryota</taxon>
        <taxon>Fungi</taxon>
        <taxon>Dikarya</taxon>
        <taxon>Ascomycota</taxon>
        <taxon>Pezizomycotina</taxon>
        <taxon>Dothideomycetes</taxon>
        <taxon>Dothideomycetidae</taxon>
        <taxon>Mycosphaerellales</taxon>
        <taxon>Mycosphaerellaceae</taxon>
        <taxon>Pseudocercospora</taxon>
    </lineage>
</organism>
<proteinExistence type="predicted"/>
<accession>A0A139HDF1</accession>
<dbReference type="EMBL" id="LFZN01000072">
    <property type="protein sequence ID" value="KXT00504.1"/>
    <property type="molecule type" value="Genomic_DNA"/>
</dbReference>
<dbReference type="AlphaFoldDB" id="A0A139HDF1"/>
<reference evidence="1 2" key="1">
    <citation type="submission" date="2015-07" db="EMBL/GenBank/DDBJ databases">
        <title>Comparative genomics of the Sigatoka disease complex on banana suggests a link between parallel evolutionary changes in Pseudocercospora fijiensis and Pseudocercospora eumusae and increased virulence on the banana host.</title>
        <authorList>
            <person name="Chang T.-C."/>
            <person name="Salvucci A."/>
            <person name="Crous P.W."/>
            <person name="Stergiopoulos I."/>
        </authorList>
    </citation>
    <scope>NUCLEOTIDE SEQUENCE [LARGE SCALE GENOMIC DNA]</scope>
    <source>
        <strain evidence="1 2">CBS 114824</strain>
    </source>
</reference>
<evidence type="ECO:0000313" key="2">
    <source>
        <dbReference type="Proteomes" id="UP000070133"/>
    </source>
</evidence>
<evidence type="ECO:0000313" key="1">
    <source>
        <dbReference type="EMBL" id="KXT00504.1"/>
    </source>
</evidence>
<comment type="caution">
    <text evidence="1">The sequence shown here is derived from an EMBL/GenBank/DDBJ whole genome shotgun (WGS) entry which is preliminary data.</text>
</comment>
<gene>
    <name evidence="1" type="ORF">AC578_4102</name>
</gene>
<protein>
    <submittedName>
        <fullName evidence="1">Uncharacterized protein</fullName>
    </submittedName>
</protein>
<sequence length="173" mass="20192">MPWWFHLGQRVPQLNSKGLLHCWSAHQFLRYGNLFFSAGRASDCYTRTKECRSVLEWLRLLSEPQFTRLAFTQEFLSLKSRFTQVFPSIRTLVSTASTTRTEPQAYYNHFQRKDSITDATDQRLATTNCQLLRRTAAQQRLRSSSKFRGIKPPLIYSGFLSLCFVHTTEISTR</sequence>
<name>A0A139HDF1_9PEZI</name>